<keyword evidence="3" id="KW-0808">Transferase</keyword>
<organism evidence="3 4">
    <name type="scientific">Pseudomonas antarctica</name>
    <dbReference type="NCBI Taxonomy" id="219572"/>
    <lineage>
        <taxon>Bacteria</taxon>
        <taxon>Pseudomonadati</taxon>
        <taxon>Pseudomonadota</taxon>
        <taxon>Gammaproteobacteria</taxon>
        <taxon>Pseudomonadales</taxon>
        <taxon>Pseudomonadaceae</taxon>
        <taxon>Pseudomonas</taxon>
    </lineage>
</organism>
<proteinExistence type="predicted"/>
<dbReference type="Gene3D" id="3.40.50.150">
    <property type="entry name" value="Vaccinia Virus protein VP39"/>
    <property type="match status" value="1"/>
</dbReference>
<dbReference type="InterPro" id="IPR041698">
    <property type="entry name" value="Methyltransf_25"/>
</dbReference>
<dbReference type="RefSeq" id="WP_083358274.1">
    <property type="nucleotide sequence ID" value="NZ_JBLHDY010000014.1"/>
</dbReference>
<accession>A0A1H0AB36</accession>
<gene>
    <name evidence="2" type="primary">ubiG_2</name>
    <name evidence="2" type="ORF">PSAN_41310</name>
    <name evidence="3" type="ORF">SAMN04490179_3580</name>
</gene>
<protein>
    <submittedName>
        <fullName evidence="3">Methyltransferase domain-containing protein</fullName>
    </submittedName>
    <submittedName>
        <fullName evidence="2">Ubiquinone biosynthesis O-methyltransferase</fullName>
        <ecNumber evidence="2">2.1.1.222</ecNumber>
        <ecNumber evidence="2">2.1.1.64</ecNumber>
    </submittedName>
</protein>
<keyword evidence="2" id="KW-0830">Ubiquinone</keyword>
<dbReference type="InterPro" id="IPR029063">
    <property type="entry name" value="SAM-dependent_MTases_sf"/>
</dbReference>
<dbReference type="AlphaFoldDB" id="A0A1H0AB36"/>
<dbReference type="EC" id="2.1.1.222" evidence="2"/>
<dbReference type="PANTHER" id="PTHR43464">
    <property type="entry name" value="METHYLTRANSFERASE"/>
    <property type="match status" value="1"/>
</dbReference>
<dbReference type="EMBL" id="LT629704">
    <property type="protein sequence ID" value="SDN30627.1"/>
    <property type="molecule type" value="Genomic_DNA"/>
</dbReference>
<dbReference type="Proteomes" id="UP000748067">
    <property type="component" value="Unassembled WGS sequence"/>
</dbReference>
<dbReference type="CDD" id="cd02440">
    <property type="entry name" value="AdoMet_MTases"/>
    <property type="match status" value="1"/>
</dbReference>
<feature type="domain" description="Methyltransferase" evidence="1">
    <location>
        <begin position="63"/>
        <end position="158"/>
    </location>
</feature>
<keyword evidence="5" id="KW-1185">Reference proteome</keyword>
<dbReference type="GO" id="GO:0102208">
    <property type="term" value="F:2-polyprenyl-6-hydroxyphenol methylase activity"/>
    <property type="evidence" value="ECO:0007669"/>
    <property type="project" value="UniProtKB-EC"/>
</dbReference>
<evidence type="ECO:0000259" key="1">
    <source>
        <dbReference type="Pfam" id="PF13649"/>
    </source>
</evidence>
<dbReference type="EMBL" id="JXDI01000002">
    <property type="protein sequence ID" value="KAF2407203.1"/>
    <property type="molecule type" value="Genomic_DNA"/>
</dbReference>
<dbReference type="PANTHER" id="PTHR43464:SF82">
    <property type="entry name" value="METHYLTRANSFERASE DOMAIN-CONTAINING PROTEIN"/>
    <property type="match status" value="1"/>
</dbReference>
<dbReference type="Pfam" id="PF13649">
    <property type="entry name" value="Methyltransf_25"/>
    <property type="match status" value="1"/>
</dbReference>
<dbReference type="EC" id="2.1.1.64" evidence="2"/>
<dbReference type="SUPFAM" id="SSF53335">
    <property type="entry name" value="S-adenosyl-L-methionine-dependent methyltransferases"/>
    <property type="match status" value="1"/>
</dbReference>
<reference evidence="2 5" key="1">
    <citation type="submission" date="2015-01" db="EMBL/GenBank/DDBJ databases">
        <title>Genome Sequence of Pseudomonas antarctica CMS 35.</title>
        <authorList>
            <person name="Voget S."/>
            <person name="Chow J."/>
            <person name="Daniel R."/>
            <person name="Streit W."/>
        </authorList>
    </citation>
    <scope>NUCLEOTIDE SEQUENCE [LARGE SCALE GENOMIC DNA]</scope>
    <source>
        <strain evidence="2 5">CMS 35</strain>
    </source>
</reference>
<evidence type="ECO:0000313" key="3">
    <source>
        <dbReference type="EMBL" id="SDN30627.1"/>
    </source>
</evidence>
<dbReference type="Proteomes" id="UP000182470">
    <property type="component" value="Chromosome I"/>
</dbReference>
<dbReference type="OrthoDB" id="8385759at2"/>
<evidence type="ECO:0000313" key="2">
    <source>
        <dbReference type="EMBL" id="KAF2407203.1"/>
    </source>
</evidence>
<dbReference type="GO" id="GO:0032259">
    <property type="term" value="P:methylation"/>
    <property type="evidence" value="ECO:0007669"/>
    <property type="project" value="UniProtKB-KW"/>
</dbReference>
<name>A0A1H0AB36_9PSED</name>
<evidence type="ECO:0000313" key="5">
    <source>
        <dbReference type="Proteomes" id="UP000748067"/>
    </source>
</evidence>
<dbReference type="GO" id="GO:0061542">
    <property type="term" value="F:3-demethylubiquinol 3-O-methyltransferase activity"/>
    <property type="evidence" value="ECO:0007669"/>
    <property type="project" value="UniProtKB-EC"/>
</dbReference>
<evidence type="ECO:0000313" key="4">
    <source>
        <dbReference type="Proteomes" id="UP000182470"/>
    </source>
</evidence>
<sequence length="270" mass="29836">MDMPSAQQAIVSNKHAWDASAKLHKDTTTWNALLESVAQPDFSCLDPTITALLQDVGVAGKDVVQLCCNNGRESLSLFGLGARSVVGVDQSHAFLQQAQELAEVSAHNPEFVEADIHHLPARLQGRFDVALVTIGVLNWMPDVALFMRHVASTLKPGGTLVIYETHPFLEMFDPKGANPLLPDSSYFQRDPFVLQQSIVYEGQADIAGPTSYWYVHTLGSVVSGAIAAQLQIEHLQEYPHCNREELYEQYEHQPAQLPLCFTLTATKRRA</sequence>
<reference evidence="3 4" key="2">
    <citation type="submission" date="2016-10" db="EMBL/GenBank/DDBJ databases">
        <authorList>
            <person name="de Groot N.N."/>
        </authorList>
    </citation>
    <scope>NUCLEOTIDE SEQUENCE [LARGE SCALE GENOMIC DNA]</scope>
    <source>
        <strain evidence="3 4">BS2772</strain>
    </source>
</reference>
<keyword evidence="3" id="KW-0489">Methyltransferase</keyword>